<dbReference type="STRING" id="1206085.SAMN05443575_3260"/>
<dbReference type="EMBL" id="FQVU01000004">
    <property type="protein sequence ID" value="SHH07717.1"/>
    <property type="molecule type" value="Genomic_DNA"/>
</dbReference>
<evidence type="ECO:0000313" key="3">
    <source>
        <dbReference type="Proteomes" id="UP000186132"/>
    </source>
</evidence>
<dbReference type="Gene3D" id="3.90.226.10">
    <property type="entry name" value="2-enoyl-CoA Hydratase, Chain A, domain 1"/>
    <property type="match status" value="1"/>
</dbReference>
<gene>
    <name evidence="2" type="ORF">SAMN05443575_3260</name>
</gene>
<sequence>MTGGADPAGGYETLRYAVADGIATVTLHRPDRLNAFVDRMGDELMHVADRFDGDDDVRAVVFTGSGRAYCAGADLAGGGEIFERHGGDAGFDMERFADYGGTITRRFFDARKPLIAAVNGPAVGLGVTMTLPMDIRLAAESARFGFVFARRGLVPEACSSWFLPRLVGIAQAAEWTYSGRVFDAAEALRGGLVRSVHPDAELLPAAYRLAAELTEHSAPVAVALTRHMMWTMLGAASPAEAHLLDSRGIYHLGTSRDAKEGVAAFVEKREARFPLRVSGDVPAVFDDWS</sequence>
<name>A0A1M5Q0C7_9ACTN</name>
<reference evidence="2 3" key="1">
    <citation type="submission" date="2016-11" db="EMBL/GenBank/DDBJ databases">
        <authorList>
            <person name="Jaros S."/>
            <person name="Januszkiewicz K."/>
            <person name="Wedrychowicz H."/>
        </authorList>
    </citation>
    <scope>NUCLEOTIDE SEQUENCE [LARGE SCALE GENOMIC DNA]</scope>
    <source>
        <strain evidence="2 3">DSM 45627</strain>
    </source>
</reference>
<dbReference type="InterPro" id="IPR029045">
    <property type="entry name" value="ClpP/crotonase-like_dom_sf"/>
</dbReference>
<dbReference type="CDD" id="cd06558">
    <property type="entry name" value="crotonase-like"/>
    <property type="match status" value="1"/>
</dbReference>
<dbReference type="Pfam" id="PF00378">
    <property type="entry name" value="ECH_1"/>
    <property type="match status" value="1"/>
</dbReference>
<dbReference type="InterPro" id="IPR001753">
    <property type="entry name" value="Enoyl-CoA_hydra/iso"/>
</dbReference>
<dbReference type="RefSeq" id="WP_073391451.1">
    <property type="nucleotide sequence ID" value="NZ_FQVU01000004.1"/>
</dbReference>
<protein>
    <submittedName>
        <fullName evidence="2">Enoyl-CoA hydratase</fullName>
    </submittedName>
</protein>
<dbReference type="InterPro" id="IPR014748">
    <property type="entry name" value="Enoyl-CoA_hydra_C"/>
</dbReference>
<dbReference type="Gene3D" id="1.10.12.10">
    <property type="entry name" value="Lyase 2-enoyl-coa Hydratase, Chain A, domain 2"/>
    <property type="match status" value="1"/>
</dbReference>
<dbReference type="NCBIfam" id="NF006109">
    <property type="entry name" value="PRK08260.1"/>
    <property type="match status" value="1"/>
</dbReference>
<dbReference type="InterPro" id="IPR051053">
    <property type="entry name" value="ECH/Chromodomain_protein"/>
</dbReference>
<keyword evidence="3" id="KW-1185">Reference proteome</keyword>
<evidence type="ECO:0000313" key="2">
    <source>
        <dbReference type="EMBL" id="SHH07717.1"/>
    </source>
</evidence>
<dbReference type="Proteomes" id="UP000186132">
    <property type="component" value="Unassembled WGS sequence"/>
</dbReference>
<dbReference type="SUPFAM" id="SSF52096">
    <property type="entry name" value="ClpP/crotonase"/>
    <property type="match status" value="1"/>
</dbReference>
<accession>A0A1M5Q0C7</accession>
<evidence type="ECO:0000256" key="1">
    <source>
        <dbReference type="ARBA" id="ARBA00005254"/>
    </source>
</evidence>
<dbReference type="OrthoDB" id="9777711at2"/>
<organism evidence="2 3">
    <name type="scientific">Jatrophihabitans endophyticus</name>
    <dbReference type="NCBI Taxonomy" id="1206085"/>
    <lineage>
        <taxon>Bacteria</taxon>
        <taxon>Bacillati</taxon>
        <taxon>Actinomycetota</taxon>
        <taxon>Actinomycetes</taxon>
        <taxon>Jatrophihabitantales</taxon>
        <taxon>Jatrophihabitantaceae</taxon>
        <taxon>Jatrophihabitans</taxon>
    </lineage>
</organism>
<dbReference type="GO" id="GO:0003824">
    <property type="term" value="F:catalytic activity"/>
    <property type="evidence" value="ECO:0007669"/>
    <property type="project" value="UniProtKB-ARBA"/>
</dbReference>
<dbReference type="PANTHER" id="PTHR43684:SF4">
    <property type="entry name" value="ENOYL-COA HYDRATASE_ISOMERASE FAMILY PROTEIN (AFU_ORTHOLOGUE AFUA_1G01890)"/>
    <property type="match status" value="1"/>
</dbReference>
<dbReference type="PANTHER" id="PTHR43684">
    <property type="match status" value="1"/>
</dbReference>
<proteinExistence type="inferred from homology"/>
<dbReference type="AlphaFoldDB" id="A0A1M5Q0C7"/>
<comment type="similarity">
    <text evidence="1">Belongs to the enoyl-CoA hydratase/isomerase family.</text>
</comment>